<sequence>MKTNATSLKTRRLAATGAALVTVLAAATGPALAAPGDNESTAPGNWRGTLVSVETVEQLSPQAAADQAAGRGYPARAARYGVTHYRVVYRTPDEHGRLTTASGLVSLPERGRDDLRVVVYEHGTMAARAQAPSVNPAVHGDSALFAAAGYAVAAPDYLGLGLGPGPHPYGDLASEVTASVDLLRAARSVAHSQGHRLDPRVQVTGFSQGGPAAMALGRALQSGADRHFRLGSLAPVSGPYATRDAEAPAGLDGTLHPKVAVYYFAYWLTAMNRLHHLYDTPSELFQAPYDQAVEALFDGTHSDSEILQSLPDTPQQLLTPHGIDWALHPTGGLLAAFEASDSSCDWAPRVPVRVYAASGDRDVALSNAQHCAQALTEHGAQVTLTDVGTVEHSPSRRLALPQVAAWFEERLPA</sequence>
<name>A0A7W7WG12_9ACTN</name>
<organism evidence="2 3">
    <name type="scientific">Kitasatospora gansuensis</name>
    <dbReference type="NCBI Taxonomy" id="258050"/>
    <lineage>
        <taxon>Bacteria</taxon>
        <taxon>Bacillati</taxon>
        <taxon>Actinomycetota</taxon>
        <taxon>Actinomycetes</taxon>
        <taxon>Kitasatosporales</taxon>
        <taxon>Streptomycetaceae</taxon>
        <taxon>Kitasatospora</taxon>
    </lineage>
</organism>
<dbReference type="GO" id="GO:0016042">
    <property type="term" value="P:lipid catabolic process"/>
    <property type="evidence" value="ECO:0007669"/>
    <property type="project" value="InterPro"/>
</dbReference>
<keyword evidence="1" id="KW-0732">Signal</keyword>
<evidence type="ECO:0000313" key="2">
    <source>
        <dbReference type="EMBL" id="MBB4945150.1"/>
    </source>
</evidence>
<gene>
    <name evidence="2" type="ORF">F4556_000685</name>
</gene>
<dbReference type="AlphaFoldDB" id="A0A7W7WG12"/>
<dbReference type="Gene3D" id="3.40.50.1820">
    <property type="entry name" value="alpha/beta hydrolase"/>
    <property type="match status" value="1"/>
</dbReference>
<dbReference type="Proteomes" id="UP000573327">
    <property type="component" value="Unassembled WGS sequence"/>
</dbReference>
<comment type="caution">
    <text evidence="2">The sequence shown here is derived from an EMBL/GenBank/DDBJ whole genome shotgun (WGS) entry which is preliminary data.</text>
</comment>
<dbReference type="EMBL" id="JACHJR010000001">
    <property type="protein sequence ID" value="MBB4945150.1"/>
    <property type="molecule type" value="Genomic_DNA"/>
</dbReference>
<evidence type="ECO:0000313" key="3">
    <source>
        <dbReference type="Proteomes" id="UP000573327"/>
    </source>
</evidence>
<reference evidence="2 3" key="1">
    <citation type="submission" date="2020-08" db="EMBL/GenBank/DDBJ databases">
        <title>Sequencing the genomes of 1000 actinobacteria strains.</title>
        <authorList>
            <person name="Klenk H.-P."/>
        </authorList>
    </citation>
    <scope>NUCLEOTIDE SEQUENCE [LARGE SCALE GENOMIC DNA]</scope>
    <source>
        <strain evidence="2 3">DSM 44786</strain>
    </source>
</reference>
<dbReference type="InterPro" id="IPR005152">
    <property type="entry name" value="Lipase_secreted"/>
</dbReference>
<dbReference type="GO" id="GO:0004806">
    <property type="term" value="F:triacylglycerol lipase activity"/>
    <property type="evidence" value="ECO:0007669"/>
    <property type="project" value="InterPro"/>
</dbReference>
<accession>A0A7W7WG12</accession>
<proteinExistence type="predicted"/>
<dbReference type="RefSeq" id="WP_184911480.1">
    <property type="nucleotide sequence ID" value="NZ_JACHJR010000001.1"/>
</dbReference>
<dbReference type="PANTHER" id="PTHR34853:SF1">
    <property type="entry name" value="LIPASE 5"/>
    <property type="match status" value="1"/>
</dbReference>
<dbReference type="PIRSF" id="PIRSF029171">
    <property type="entry name" value="Esterase_LipA"/>
    <property type="match status" value="1"/>
</dbReference>
<dbReference type="SUPFAM" id="SSF53474">
    <property type="entry name" value="alpha/beta-Hydrolases"/>
    <property type="match status" value="1"/>
</dbReference>
<evidence type="ECO:0000256" key="1">
    <source>
        <dbReference type="SAM" id="SignalP"/>
    </source>
</evidence>
<keyword evidence="3" id="KW-1185">Reference proteome</keyword>
<protein>
    <recommendedName>
        <fullName evidence="4">Lipase</fullName>
    </recommendedName>
</protein>
<dbReference type="InterPro" id="IPR029058">
    <property type="entry name" value="AB_hydrolase_fold"/>
</dbReference>
<feature type="chain" id="PRO_5030986939" description="Lipase" evidence="1">
    <location>
        <begin position="34"/>
        <end position="413"/>
    </location>
</feature>
<dbReference type="Gene3D" id="1.10.260.160">
    <property type="match status" value="1"/>
</dbReference>
<evidence type="ECO:0008006" key="4">
    <source>
        <dbReference type="Google" id="ProtNLM"/>
    </source>
</evidence>
<dbReference type="PANTHER" id="PTHR34853">
    <property type="match status" value="1"/>
</dbReference>
<feature type="signal peptide" evidence="1">
    <location>
        <begin position="1"/>
        <end position="33"/>
    </location>
</feature>